<keyword evidence="6" id="KW-1185">Reference proteome</keyword>
<dbReference type="CTD" id="6752997"/>
<evidence type="ECO:0000256" key="3">
    <source>
        <dbReference type="PROSITE-ProRule" id="PRU00221"/>
    </source>
</evidence>
<feature type="repeat" description="WD" evidence="3">
    <location>
        <begin position="470"/>
        <end position="511"/>
    </location>
</feature>
<reference evidence="5 6" key="1">
    <citation type="journal article" date="2008" name="Nature">
        <title>The Trichoplax genome and the nature of placozoans.</title>
        <authorList>
            <person name="Srivastava M."/>
            <person name="Begovic E."/>
            <person name="Chapman J."/>
            <person name="Putnam N.H."/>
            <person name="Hellsten U."/>
            <person name="Kawashima T."/>
            <person name="Kuo A."/>
            <person name="Mitros T."/>
            <person name="Salamov A."/>
            <person name="Carpenter M.L."/>
            <person name="Signorovitch A.Y."/>
            <person name="Moreno M.A."/>
            <person name="Kamm K."/>
            <person name="Grimwood J."/>
            <person name="Schmutz J."/>
            <person name="Shapiro H."/>
            <person name="Grigoriev I.V."/>
            <person name="Buss L.W."/>
            <person name="Schierwater B."/>
            <person name="Dellaporta S.L."/>
            <person name="Rokhsar D.S."/>
        </authorList>
    </citation>
    <scope>NUCLEOTIDE SEQUENCE [LARGE SCALE GENOMIC DNA]</scope>
    <source>
        <strain evidence="5 6">Grell-BS-1999</strain>
    </source>
</reference>
<dbReference type="PhylomeDB" id="B3RU63"/>
<feature type="repeat" description="WD" evidence="3">
    <location>
        <begin position="759"/>
        <end position="792"/>
    </location>
</feature>
<dbReference type="InterPro" id="IPR019775">
    <property type="entry name" value="WD40_repeat_CS"/>
</dbReference>
<dbReference type="PANTHER" id="PTHR44324:SF1">
    <property type="entry name" value="WD REPEAT-CONTAINING PROTEIN 49"/>
    <property type="match status" value="1"/>
</dbReference>
<evidence type="ECO:0000313" key="5">
    <source>
        <dbReference type="EMBL" id="EDV25751.1"/>
    </source>
</evidence>
<dbReference type="GeneID" id="6752997"/>
<dbReference type="InterPro" id="IPR020472">
    <property type="entry name" value="WD40_PAC1"/>
</dbReference>
<dbReference type="SUPFAM" id="SSF50978">
    <property type="entry name" value="WD40 repeat-like"/>
    <property type="match status" value="3"/>
</dbReference>
<feature type="repeat" description="WD" evidence="3">
    <location>
        <begin position="604"/>
        <end position="644"/>
    </location>
</feature>
<name>B3RU63_TRIAD</name>
<dbReference type="InterPro" id="IPR001680">
    <property type="entry name" value="WD40_rpt"/>
</dbReference>
<evidence type="ECO:0000313" key="6">
    <source>
        <dbReference type="Proteomes" id="UP000009022"/>
    </source>
</evidence>
<dbReference type="HOGENOM" id="CLU_006741_2_0_1"/>
<evidence type="ECO:0000256" key="1">
    <source>
        <dbReference type="ARBA" id="ARBA00022574"/>
    </source>
</evidence>
<dbReference type="InParanoid" id="B3RU63"/>
<protein>
    <recommendedName>
        <fullName evidence="7">WD repeat-containing protein 49</fullName>
    </recommendedName>
</protein>
<dbReference type="Proteomes" id="UP000009022">
    <property type="component" value="Unassembled WGS sequence"/>
</dbReference>
<keyword evidence="2" id="KW-0677">Repeat</keyword>
<dbReference type="eggNOG" id="KOG0266">
    <property type="taxonomic scope" value="Eukaryota"/>
</dbReference>
<dbReference type="OrthoDB" id="10251381at2759"/>
<dbReference type="PROSITE" id="PS00678">
    <property type="entry name" value="WD_REPEATS_1"/>
    <property type="match status" value="4"/>
</dbReference>
<keyword evidence="1 3" id="KW-0853">WD repeat</keyword>
<dbReference type="InterPro" id="IPR015943">
    <property type="entry name" value="WD40/YVTN_repeat-like_dom_sf"/>
</dbReference>
<dbReference type="Pfam" id="PF00400">
    <property type="entry name" value="WD40"/>
    <property type="match status" value="4"/>
</dbReference>
<feature type="region of interest" description="Disordered" evidence="4">
    <location>
        <begin position="874"/>
        <end position="900"/>
    </location>
</feature>
<dbReference type="PROSITE" id="PS50082">
    <property type="entry name" value="WD_REPEATS_2"/>
    <property type="match status" value="5"/>
</dbReference>
<dbReference type="PROSITE" id="PS50294">
    <property type="entry name" value="WD_REPEATS_REGION"/>
    <property type="match status" value="2"/>
</dbReference>
<evidence type="ECO:0000256" key="4">
    <source>
        <dbReference type="SAM" id="MobiDB-lite"/>
    </source>
</evidence>
<dbReference type="SMART" id="SM00320">
    <property type="entry name" value="WD40"/>
    <property type="match status" value="8"/>
</dbReference>
<dbReference type="FunCoup" id="B3RU63">
    <property type="interactions" value="1"/>
</dbReference>
<dbReference type="EMBL" id="DS985244">
    <property type="protein sequence ID" value="EDV25751.1"/>
    <property type="molecule type" value="Genomic_DNA"/>
</dbReference>
<dbReference type="PRINTS" id="PR00320">
    <property type="entry name" value="GPROTEINBRPT"/>
</dbReference>
<dbReference type="InterPro" id="IPR051242">
    <property type="entry name" value="WD-EF-hand_domain"/>
</dbReference>
<dbReference type="Gene3D" id="2.130.10.10">
    <property type="entry name" value="YVTN repeat-like/Quinoprotein amine dehydrogenase"/>
    <property type="match status" value="3"/>
</dbReference>
<evidence type="ECO:0008006" key="7">
    <source>
        <dbReference type="Google" id="ProtNLM"/>
    </source>
</evidence>
<proteinExistence type="predicted"/>
<dbReference type="PANTHER" id="PTHR44324">
    <property type="entry name" value="WD40 REPEAT DOMAIN 95"/>
    <property type="match status" value="1"/>
</dbReference>
<feature type="repeat" description="WD" evidence="3">
    <location>
        <begin position="384"/>
        <end position="416"/>
    </location>
</feature>
<dbReference type="OMA" id="HNDCISH"/>
<gene>
    <name evidence="5" type="ORF">TRIADDRAFT_55170</name>
</gene>
<dbReference type="AlphaFoldDB" id="B3RU63"/>
<dbReference type="RefSeq" id="XP_002111784.1">
    <property type="nucleotide sequence ID" value="XM_002111748.1"/>
</dbReference>
<feature type="compositionally biased region" description="Acidic residues" evidence="4">
    <location>
        <begin position="874"/>
        <end position="885"/>
    </location>
</feature>
<feature type="repeat" description="WD" evidence="3">
    <location>
        <begin position="513"/>
        <end position="547"/>
    </location>
</feature>
<sequence>MADSLLTLTEHIRISAANNNKGRRKSRQQQAFKTKLENRLHTHDLELIEAALTINTEDGIKRQLRLNVNQFCHVMNVVLKDKGSQTEDKLCSHILLQCYEKDDKIKVAQIPQWKENKHIWTPHRDTIVRIDALRNPHRYITISREGHLCMWELNNKMHRSFKVQLPSAVKSKDLWVIHYVPMHKVNKIAIAFTSKEIGIYDLNPKSDFSCVYVIQGLDHIPLCLDFWNSRFNNDDLILAWGDVSGMINAVVFSSASISLFDRPSQPGNQQQDPCLQLTLKEIKKGVFKNVRLVHHHGHDDWVRQVKYAEHLDCFISCATTEKNSLVLGWIEKSSSVMRTTAFHISQGVNSFDYSSDLNLIATAGVNYQVCLWNPYVISKPVGLLVGHMASVVHVIFNCSKGQLISLSKDKVLRIWDTQLQICIQRLTGVFPKGPEVQSTLYYDEVRHRLYSAFNNQFSVMEVKIELKDRVMSHNKPVIRATYCAKYNQVISVCHDGDINIWRLDNGQRVKQFTSTHDAEVTAMTLDQYSMKILTASVDGIIKVWDFNGQCSNLLVPANGSPIDVSQIQVMPRKTIVIGWERYITVFRSNQMFSYYVEPSDWRGGQEHSDDILVCAYCPPSLMATASYDGEIIIWNANSENFVKHLRQRCKKINIRRRANTIKLLQQRKVQLDKEKAITNAGMVLDTAQGEPVHSKTAYEEFLAKVTEDDEDEISEFAIAKLSFLEKRVGTEGADLVSCGRYSWVRFWSSSTADLRGEFISHPHAKIANMGIDPSNHYLATGDLDGMIKIWNIANYCTGKQGFTTEPPPMKCSFQPHVDTISSIELFAHSRRVYVLTSSADCGIALWDVEGTYIGMFGQETVWSLGTYRELTDEEQEEINADDDKDDEAKPNTDASTSLDLPSISSSKSVIMPVPEIFDDDASVLSKEDQDLDYQGDAWDTTILGKTVQRCRSQRRERRQPHPIKNIQFLQSEKSAGAKVTARLFTYLDCPTLNRVGTLHKPDFVQNPLKYFGEKSNDSSEFTLPEIPLQEDEIKRRFDEKSLFPKYIIDYHNKMKVSSQFMKFGEKHAKNRRQSVRDTRHVNHPNNVHFSNGTKGNINYQDSKYDLNSSNEFSKIVLDAKNAFLATSRQSKTSHAAFRRNTKNTGSRATQRLRNGYGIRDNVYY</sequence>
<organism evidence="5 6">
    <name type="scientific">Trichoplax adhaerens</name>
    <name type="common">Trichoplax reptans</name>
    <dbReference type="NCBI Taxonomy" id="10228"/>
    <lineage>
        <taxon>Eukaryota</taxon>
        <taxon>Metazoa</taxon>
        <taxon>Placozoa</taxon>
        <taxon>Uniplacotomia</taxon>
        <taxon>Trichoplacea</taxon>
        <taxon>Trichoplacidae</taxon>
        <taxon>Trichoplax</taxon>
    </lineage>
</organism>
<evidence type="ECO:0000256" key="2">
    <source>
        <dbReference type="ARBA" id="ARBA00022737"/>
    </source>
</evidence>
<dbReference type="InterPro" id="IPR036322">
    <property type="entry name" value="WD40_repeat_dom_sf"/>
</dbReference>
<accession>B3RU63</accession>
<dbReference type="KEGG" id="tad:TRIADDRAFT_55170"/>